<dbReference type="InterPro" id="IPR012336">
    <property type="entry name" value="Thioredoxin-like_fold"/>
</dbReference>
<feature type="domain" description="Thioredoxin" evidence="3">
    <location>
        <begin position="37"/>
        <end position="229"/>
    </location>
</feature>
<organism evidence="4 5">
    <name type="scientific">Brevundimonas terrae</name>
    <dbReference type="NCBI Taxonomy" id="363631"/>
    <lineage>
        <taxon>Bacteria</taxon>
        <taxon>Pseudomonadati</taxon>
        <taxon>Pseudomonadota</taxon>
        <taxon>Alphaproteobacteria</taxon>
        <taxon>Caulobacterales</taxon>
        <taxon>Caulobacteraceae</taxon>
        <taxon>Brevundimonas</taxon>
    </lineage>
</organism>
<feature type="signal peptide" evidence="2">
    <location>
        <begin position="1"/>
        <end position="28"/>
    </location>
</feature>
<protein>
    <recommendedName>
        <fullName evidence="3">Thioredoxin domain-containing protein</fullName>
    </recommendedName>
</protein>
<sequence length="229" mass="23630">MGKRQLSLASMAAVSVAIGSMFATSVMAGSASPTRSAPTPRPAAAAAAPAVTASVTAPLASDRVLGRADAPITIIEYASFTCSHCASFTNTVLPQIKARYIDTGKAKLIFRDLPTPPVQVSQLAAAVARCAAPDRFFTVAEHLMHGQEQAFSSGEIGDWFKGAINLSGRTEQQISTCVSDPATKTAIDNDTNSAVAVGVTGTPSIFVNGQRVANPTLEGLTEALAPLVR</sequence>
<evidence type="ECO:0000313" key="5">
    <source>
        <dbReference type="Proteomes" id="UP001500791"/>
    </source>
</evidence>
<keyword evidence="2" id="KW-0732">Signal</keyword>
<dbReference type="Pfam" id="PF13462">
    <property type="entry name" value="Thioredoxin_4"/>
    <property type="match status" value="1"/>
</dbReference>
<dbReference type="RefSeq" id="WP_243862810.1">
    <property type="nucleotide sequence ID" value="NZ_BAAAEJ010000007.1"/>
</dbReference>
<dbReference type="SUPFAM" id="SSF52833">
    <property type="entry name" value="Thioredoxin-like"/>
    <property type="match status" value="1"/>
</dbReference>
<comment type="function">
    <text evidence="1">May be required for disulfide bond formation in some proteins.</text>
</comment>
<name>A0ABN0YBQ2_9CAUL</name>
<dbReference type="Gene3D" id="3.40.30.10">
    <property type="entry name" value="Glutaredoxin"/>
    <property type="match status" value="1"/>
</dbReference>
<keyword evidence="5" id="KW-1185">Reference proteome</keyword>
<reference evidence="4 5" key="1">
    <citation type="journal article" date="2019" name="Int. J. Syst. Evol. Microbiol.">
        <title>The Global Catalogue of Microorganisms (GCM) 10K type strain sequencing project: providing services to taxonomists for standard genome sequencing and annotation.</title>
        <authorList>
            <consortium name="The Broad Institute Genomics Platform"/>
            <consortium name="The Broad Institute Genome Sequencing Center for Infectious Disease"/>
            <person name="Wu L."/>
            <person name="Ma J."/>
        </authorList>
    </citation>
    <scope>NUCLEOTIDE SEQUENCE [LARGE SCALE GENOMIC DNA]</scope>
    <source>
        <strain evidence="4 5">JCM 13476</strain>
    </source>
</reference>
<dbReference type="InterPro" id="IPR036249">
    <property type="entry name" value="Thioredoxin-like_sf"/>
</dbReference>
<evidence type="ECO:0000256" key="1">
    <source>
        <dbReference type="ARBA" id="ARBA00003565"/>
    </source>
</evidence>
<accession>A0ABN0YBQ2</accession>
<dbReference type="EMBL" id="BAAAEJ010000007">
    <property type="protein sequence ID" value="GAA0390261.1"/>
    <property type="molecule type" value="Genomic_DNA"/>
</dbReference>
<dbReference type="PROSITE" id="PS51352">
    <property type="entry name" value="THIOREDOXIN_2"/>
    <property type="match status" value="1"/>
</dbReference>
<evidence type="ECO:0000256" key="2">
    <source>
        <dbReference type="SAM" id="SignalP"/>
    </source>
</evidence>
<dbReference type="Proteomes" id="UP001500791">
    <property type="component" value="Unassembled WGS sequence"/>
</dbReference>
<proteinExistence type="predicted"/>
<dbReference type="InterPro" id="IPR013766">
    <property type="entry name" value="Thioredoxin_domain"/>
</dbReference>
<evidence type="ECO:0000259" key="3">
    <source>
        <dbReference type="PROSITE" id="PS51352"/>
    </source>
</evidence>
<evidence type="ECO:0000313" key="4">
    <source>
        <dbReference type="EMBL" id="GAA0390261.1"/>
    </source>
</evidence>
<gene>
    <name evidence="4" type="ORF">GCM10009093_16090</name>
</gene>
<comment type="caution">
    <text evidence="4">The sequence shown here is derived from an EMBL/GenBank/DDBJ whole genome shotgun (WGS) entry which is preliminary data.</text>
</comment>
<feature type="chain" id="PRO_5047047187" description="Thioredoxin domain-containing protein" evidence="2">
    <location>
        <begin position="29"/>
        <end position="229"/>
    </location>
</feature>